<feature type="transmembrane region" description="Helical" evidence="2">
    <location>
        <begin position="111"/>
        <end position="129"/>
    </location>
</feature>
<dbReference type="GO" id="GO:0016787">
    <property type="term" value="F:hydrolase activity"/>
    <property type="evidence" value="ECO:0007669"/>
    <property type="project" value="UniProtKB-KW"/>
</dbReference>
<dbReference type="RefSeq" id="XP_004337199.1">
    <property type="nucleotide sequence ID" value="XM_004337151.1"/>
</dbReference>
<dbReference type="SUPFAM" id="SSF53474">
    <property type="entry name" value="alpha/beta-Hydrolases"/>
    <property type="match status" value="1"/>
</dbReference>
<evidence type="ECO:0000313" key="5">
    <source>
        <dbReference type="Proteomes" id="UP000011083"/>
    </source>
</evidence>
<protein>
    <submittedName>
        <fullName evidence="4">Alpha/beta hydrolase fold protein</fullName>
    </submittedName>
</protein>
<dbReference type="GeneID" id="14915785"/>
<evidence type="ECO:0000256" key="1">
    <source>
        <dbReference type="SAM" id="MobiDB-lite"/>
    </source>
</evidence>
<dbReference type="PANTHER" id="PTHR43358:SF4">
    <property type="entry name" value="ALPHA_BETA HYDROLASE FOLD-1 DOMAIN-CONTAINING PROTEIN"/>
    <property type="match status" value="1"/>
</dbReference>
<keyword evidence="2" id="KW-0812">Transmembrane</keyword>
<dbReference type="STRING" id="1257118.L8GSU3"/>
<accession>L8GSU3</accession>
<sequence>MEIPAFGGDVKLPESIVDALPTESFIKSGTASDIQMRIRRSRSIGNLNEYKSQLQRFEKFVWALPAKIKSQHHIITGLPRRLSQRNKRFAAEKVSENKLGDVGPQLPVDPTILAVCVFPFVPLCLYALFTVALSTIVGYLFFLLLYLLVLVAIRPPWYKPTTPEQGLTNEQLPSYWQGIFHNPKYNLNLDYEDVEFTNPAGLVLRGWFVPAAPNAARATRGLGMVCVHGGGRDRRAWLRHVPMFHNRGYDVLLFDFSEHGVSDGTKRGFSFGIREKDDVMAAVRFMKEQKGLPRVVVLGTSVGGSSAIMAAAEDPTIDGVIAENPVACVEEFALFHLKRMIAAYAPKAAESIWMKPLYTLVSRILLLRIGAPFGYTRPYQLIAGISPRPVMLMHGTADDLVPIDHSTRLHSCANEPKYLWLAKDAWHCALYDQHPEEYGRRIAEFVDRHFKEDEEEGKEEEEANKEKKGSLLLGEEDQAKNEEAAAKIQAASEALTQDEGTATVTTEKEAQALQEVAGEAVEQ</sequence>
<dbReference type="InterPro" id="IPR052920">
    <property type="entry name" value="DNA-binding_regulatory"/>
</dbReference>
<dbReference type="Proteomes" id="UP000011083">
    <property type="component" value="Unassembled WGS sequence"/>
</dbReference>
<dbReference type="OrthoDB" id="2498029at2759"/>
<dbReference type="InterPro" id="IPR029058">
    <property type="entry name" value="AB_hydrolase_fold"/>
</dbReference>
<dbReference type="InterPro" id="IPR000073">
    <property type="entry name" value="AB_hydrolase_1"/>
</dbReference>
<gene>
    <name evidence="4" type="ORF">ACA1_218090</name>
</gene>
<organism evidence="4 5">
    <name type="scientific">Acanthamoeba castellanii (strain ATCC 30010 / Neff)</name>
    <dbReference type="NCBI Taxonomy" id="1257118"/>
    <lineage>
        <taxon>Eukaryota</taxon>
        <taxon>Amoebozoa</taxon>
        <taxon>Discosea</taxon>
        <taxon>Longamoebia</taxon>
        <taxon>Centramoebida</taxon>
        <taxon>Acanthamoebidae</taxon>
        <taxon>Acanthamoeba</taxon>
    </lineage>
</organism>
<dbReference type="Gene3D" id="3.40.50.1820">
    <property type="entry name" value="alpha/beta hydrolase"/>
    <property type="match status" value="1"/>
</dbReference>
<feature type="transmembrane region" description="Helical" evidence="2">
    <location>
        <begin position="136"/>
        <end position="157"/>
    </location>
</feature>
<keyword evidence="2" id="KW-0472">Membrane</keyword>
<evidence type="ECO:0000256" key="2">
    <source>
        <dbReference type="SAM" id="Phobius"/>
    </source>
</evidence>
<dbReference type="Pfam" id="PF12697">
    <property type="entry name" value="Abhydrolase_6"/>
    <property type="match status" value="1"/>
</dbReference>
<name>L8GSU3_ACACF</name>
<evidence type="ECO:0000259" key="3">
    <source>
        <dbReference type="Pfam" id="PF12697"/>
    </source>
</evidence>
<keyword evidence="2" id="KW-1133">Transmembrane helix</keyword>
<dbReference type="PANTHER" id="PTHR43358">
    <property type="entry name" value="ALPHA/BETA-HYDROLASE"/>
    <property type="match status" value="1"/>
</dbReference>
<dbReference type="VEuPathDB" id="AmoebaDB:ACA1_218090"/>
<dbReference type="AlphaFoldDB" id="L8GSU3"/>
<dbReference type="KEGG" id="acan:ACA1_218090"/>
<feature type="region of interest" description="Disordered" evidence="1">
    <location>
        <begin position="451"/>
        <end position="505"/>
    </location>
</feature>
<dbReference type="EMBL" id="KB008036">
    <property type="protein sequence ID" value="ELR15186.1"/>
    <property type="molecule type" value="Genomic_DNA"/>
</dbReference>
<reference evidence="4 5" key="1">
    <citation type="journal article" date="2013" name="Genome Biol.">
        <title>Genome of Acanthamoeba castellanii highlights extensive lateral gene transfer and early evolution of tyrosine kinase signaling.</title>
        <authorList>
            <person name="Clarke M."/>
            <person name="Lohan A.J."/>
            <person name="Liu B."/>
            <person name="Lagkouvardos I."/>
            <person name="Roy S."/>
            <person name="Zafar N."/>
            <person name="Bertelli C."/>
            <person name="Schilde C."/>
            <person name="Kianianmomeni A."/>
            <person name="Burglin T.R."/>
            <person name="Frech C."/>
            <person name="Turcotte B."/>
            <person name="Kopec K.O."/>
            <person name="Synnott J.M."/>
            <person name="Choo C."/>
            <person name="Paponov I."/>
            <person name="Finkler A."/>
            <person name="Soon Heng Tan C."/>
            <person name="Hutchins A.P."/>
            <person name="Weinmeier T."/>
            <person name="Rattei T."/>
            <person name="Chu J.S."/>
            <person name="Gimenez G."/>
            <person name="Irimia M."/>
            <person name="Rigden D.J."/>
            <person name="Fitzpatrick D.A."/>
            <person name="Lorenzo-Morales J."/>
            <person name="Bateman A."/>
            <person name="Chiu C.H."/>
            <person name="Tang P."/>
            <person name="Hegemann P."/>
            <person name="Fromm H."/>
            <person name="Raoult D."/>
            <person name="Greub G."/>
            <person name="Miranda-Saavedra D."/>
            <person name="Chen N."/>
            <person name="Nash P."/>
            <person name="Ginger M.L."/>
            <person name="Horn M."/>
            <person name="Schaap P."/>
            <person name="Caler L."/>
            <person name="Loftus B."/>
        </authorList>
    </citation>
    <scope>NUCLEOTIDE SEQUENCE [LARGE SCALE GENOMIC DNA]</scope>
    <source>
        <strain evidence="4 5">Neff</strain>
    </source>
</reference>
<keyword evidence="4" id="KW-0378">Hydrolase</keyword>
<feature type="compositionally biased region" description="Acidic residues" evidence="1">
    <location>
        <begin position="453"/>
        <end position="463"/>
    </location>
</feature>
<proteinExistence type="predicted"/>
<keyword evidence="5" id="KW-1185">Reference proteome</keyword>
<evidence type="ECO:0000313" key="4">
    <source>
        <dbReference type="EMBL" id="ELR15186.1"/>
    </source>
</evidence>
<feature type="domain" description="AB hydrolase-1" evidence="3">
    <location>
        <begin position="225"/>
        <end position="438"/>
    </location>
</feature>